<protein>
    <submittedName>
        <fullName evidence="1">Uncharacterized protein</fullName>
    </submittedName>
</protein>
<dbReference type="PATRIC" id="fig|698759.3.peg.6334"/>
<reference evidence="1 2" key="1">
    <citation type="submission" date="2012-11" db="EMBL/GenBank/DDBJ databases">
        <authorList>
            <person name="Huguet-Tapia J.C."/>
            <person name="Durkin A.S."/>
            <person name="Pettis G.S."/>
            <person name="Badger J.H."/>
        </authorList>
    </citation>
    <scope>NUCLEOTIDE SEQUENCE [LARGE SCALE GENOMIC DNA]</scope>
    <source>
        <strain evidence="1 2">91-03</strain>
    </source>
</reference>
<evidence type="ECO:0000313" key="2">
    <source>
        <dbReference type="Proteomes" id="UP000010411"/>
    </source>
</evidence>
<sequence>MLLGGGGLSTAGRWVVCAHPFRPAERLPTHHRRGFEVHGGVAVDTPPGGL</sequence>
<accession>L1KQW3</accession>
<evidence type="ECO:0000313" key="1">
    <source>
        <dbReference type="EMBL" id="EKX63002.1"/>
    </source>
</evidence>
<dbReference type="EMBL" id="AEJC01000473">
    <property type="protein sequence ID" value="EKX63002.1"/>
    <property type="molecule type" value="Genomic_DNA"/>
</dbReference>
<dbReference type="Proteomes" id="UP000010411">
    <property type="component" value="Unassembled WGS sequence"/>
</dbReference>
<dbReference type="AlphaFoldDB" id="L1KQW3"/>
<name>L1KQW3_9ACTN</name>
<comment type="caution">
    <text evidence="1">The sequence shown here is derived from an EMBL/GenBank/DDBJ whole genome shotgun (WGS) entry which is preliminary data.</text>
</comment>
<keyword evidence="2" id="KW-1185">Reference proteome</keyword>
<organism evidence="1 2">
    <name type="scientific">Streptomyces ipomoeae 91-03</name>
    <dbReference type="NCBI Taxonomy" id="698759"/>
    <lineage>
        <taxon>Bacteria</taxon>
        <taxon>Bacillati</taxon>
        <taxon>Actinomycetota</taxon>
        <taxon>Actinomycetes</taxon>
        <taxon>Kitasatosporales</taxon>
        <taxon>Streptomycetaceae</taxon>
        <taxon>Streptomyces</taxon>
    </lineage>
</organism>
<gene>
    <name evidence="1" type="ORF">STRIP9103_01662</name>
</gene>
<proteinExistence type="predicted"/>